<dbReference type="PROSITE" id="PS00197">
    <property type="entry name" value="2FE2S_FER_1"/>
    <property type="match status" value="1"/>
</dbReference>
<keyword evidence="3" id="KW-1185">Reference proteome</keyword>
<evidence type="ECO:0000313" key="2">
    <source>
        <dbReference type="EMBL" id="XAU14091.1"/>
    </source>
</evidence>
<proteinExistence type="predicted"/>
<dbReference type="InterPro" id="IPR001041">
    <property type="entry name" value="2Fe-2S_ferredoxin-type"/>
</dbReference>
<organism evidence="2 3">
    <name type="scientific">Sulfurimonas diazotrophicus</name>
    <dbReference type="NCBI Taxonomy" id="3131939"/>
    <lineage>
        <taxon>Bacteria</taxon>
        <taxon>Pseudomonadati</taxon>
        <taxon>Campylobacterota</taxon>
        <taxon>Epsilonproteobacteria</taxon>
        <taxon>Campylobacterales</taxon>
        <taxon>Sulfurimonadaceae</taxon>
        <taxon>Sulfurimonas</taxon>
    </lineage>
</organism>
<dbReference type="InterPro" id="IPR012675">
    <property type="entry name" value="Beta-grasp_dom_sf"/>
</dbReference>
<feature type="domain" description="2Fe-2S ferredoxin-type" evidence="1">
    <location>
        <begin position="2"/>
        <end position="126"/>
    </location>
</feature>
<dbReference type="Gene3D" id="3.10.20.30">
    <property type="match status" value="1"/>
</dbReference>
<protein>
    <submittedName>
        <fullName evidence="2">2Fe-2S iron-sulfur cluster binding domain-containing protein</fullName>
    </submittedName>
</protein>
<dbReference type="EMBL" id="CP147920">
    <property type="protein sequence ID" value="XAU14091.1"/>
    <property type="molecule type" value="Genomic_DNA"/>
</dbReference>
<name>A0ABZ3H8V1_9BACT</name>
<reference evidence="2 3" key="1">
    <citation type="submission" date="2024-03" db="EMBL/GenBank/DDBJ databases">
        <title>Sulfurimonas sp. HSL3-1.</title>
        <authorList>
            <person name="Wang S."/>
        </authorList>
    </citation>
    <scope>NUCLEOTIDE SEQUENCE [LARGE SCALE GENOMIC DNA]</scope>
    <source>
        <strain evidence="2 3">HSL3-1</strain>
    </source>
</reference>
<accession>A0ABZ3H8V1</accession>
<gene>
    <name evidence="2" type="ORF">WCY31_07455</name>
</gene>
<dbReference type="Proteomes" id="UP001447842">
    <property type="component" value="Chromosome"/>
</dbReference>
<evidence type="ECO:0000313" key="3">
    <source>
        <dbReference type="Proteomes" id="UP001447842"/>
    </source>
</evidence>
<sequence length="126" mass="13986">MANVIFCGFGDGMDKRVQARTGDVLLRVAESNGVKIPTECKDGTCGSCAVKIEDLSVEETMNPTTEDYDAHAQSYYMEDKELETLVEMAAITKKEAEVAQQFNRQTPVRLACQCIVRSDIIVKPFE</sequence>
<dbReference type="RefSeq" id="WP_231018255.1">
    <property type="nucleotide sequence ID" value="NZ_CP147920.1"/>
</dbReference>
<dbReference type="PROSITE" id="PS51085">
    <property type="entry name" value="2FE2S_FER_2"/>
    <property type="match status" value="1"/>
</dbReference>
<dbReference type="CDD" id="cd00207">
    <property type="entry name" value="fer2"/>
    <property type="match status" value="1"/>
</dbReference>
<dbReference type="Pfam" id="PF00111">
    <property type="entry name" value="Fer2"/>
    <property type="match status" value="1"/>
</dbReference>
<evidence type="ECO:0000259" key="1">
    <source>
        <dbReference type="PROSITE" id="PS51085"/>
    </source>
</evidence>
<dbReference type="InterPro" id="IPR036010">
    <property type="entry name" value="2Fe-2S_ferredoxin-like_sf"/>
</dbReference>
<dbReference type="InterPro" id="IPR006058">
    <property type="entry name" value="2Fe2S_fd_BS"/>
</dbReference>
<dbReference type="SUPFAM" id="SSF54292">
    <property type="entry name" value="2Fe-2S ferredoxin-like"/>
    <property type="match status" value="1"/>
</dbReference>